<name>A0A834CUW0_JUGRE</name>
<evidence type="ECO:0000259" key="1">
    <source>
        <dbReference type="Pfam" id="PF00078"/>
    </source>
</evidence>
<dbReference type="CDD" id="cd01647">
    <property type="entry name" value="RT_LTR"/>
    <property type="match status" value="1"/>
</dbReference>
<evidence type="ECO:0000313" key="3">
    <source>
        <dbReference type="Proteomes" id="UP000619265"/>
    </source>
</evidence>
<feature type="domain" description="Reverse transcriptase" evidence="1">
    <location>
        <begin position="65"/>
        <end position="214"/>
    </location>
</feature>
<dbReference type="PANTHER" id="PTHR24559">
    <property type="entry name" value="TRANSPOSON TY3-I GAG-POL POLYPROTEIN"/>
    <property type="match status" value="1"/>
</dbReference>
<dbReference type="Proteomes" id="UP000619265">
    <property type="component" value="Unassembled WGS sequence"/>
</dbReference>
<dbReference type="PANTHER" id="PTHR24559:SF444">
    <property type="entry name" value="REVERSE TRANSCRIPTASE DOMAIN-CONTAINING PROTEIN"/>
    <property type="match status" value="1"/>
</dbReference>
<dbReference type="Gene3D" id="3.30.70.270">
    <property type="match status" value="1"/>
</dbReference>
<dbReference type="Pfam" id="PF00078">
    <property type="entry name" value="RVT_1"/>
    <property type="match status" value="1"/>
</dbReference>
<dbReference type="InterPro" id="IPR043128">
    <property type="entry name" value="Rev_trsase/Diguanyl_cyclase"/>
</dbReference>
<reference evidence="2" key="2">
    <citation type="submission" date="2020-03" db="EMBL/GenBank/DDBJ databases">
        <title>Walnut 2.0.</title>
        <authorList>
            <person name="Marrano A."/>
            <person name="Britton M."/>
            <person name="Zimin A.V."/>
            <person name="Zaini P.A."/>
            <person name="Workman R."/>
            <person name="Puiu D."/>
            <person name="Bianco L."/>
            <person name="Allen B.J."/>
            <person name="Troggio M."/>
            <person name="Leslie C.A."/>
            <person name="Timp W."/>
            <person name="Dendekar A."/>
            <person name="Salzberg S.L."/>
            <person name="Neale D.B."/>
        </authorList>
    </citation>
    <scope>NUCLEOTIDE SEQUENCE</scope>
    <source>
        <tissue evidence="2">Leaves</tissue>
    </source>
</reference>
<dbReference type="Gene3D" id="3.10.10.10">
    <property type="entry name" value="HIV Type 1 Reverse Transcriptase, subunit A, domain 1"/>
    <property type="match status" value="1"/>
</dbReference>
<evidence type="ECO:0000313" key="2">
    <source>
        <dbReference type="EMBL" id="KAF5471399.1"/>
    </source>
</evidence>
<dbReference type="InterPro" id="IPR000477">
    <property type="entry name" value="RT_dom"/>
</dbReference>
<proteinExistence type="predicted"/>
<dbReference type="EMBL" id="LIHL02000004">
    <property type="protein sequence ID" value="KAF5471399.1"/>
    <property type="molecule type" value="Genomic_DNA"/>
</dbReference>
<dbReference type="AlphaFoldDB" id="A0A834CUW0"/>
<protein>
    <recommendedName>
        <fullName evidence="1">Reverse transcriptase domain-containing protein</fullName>
    </recommendedName>
</protein>
<comment type="caution">
    <text evidence="2">The sequence shown here is derived from an EMBL/GenBank/DDBJ whole genome shotgun (WGS) entry which is preliminary data.</text>
</comment>
<dbReference type="InterPro" id="IPR043502">
    <property type="entry name" value="DNA/RNA_pol_sf"/>
</dbReference>
<dbReference type="InterPro" id="IPR053134">
    <property type="entry name" value="RNA-dir_DNA_polymerase"/>
</dbReference>
<accession>A0A834CUW0</accession>
<reference evidence="2" key="1">
    <citation type="submission" date="2015-10" db="EMBL/GenBank/DDBJ databases">
        <authorList>
            <person name="Martinez-Garcia P.J."/>
            <person name="Crepeau M.W."/>
            <person name="Puiu D."/>
            <person name="Gonzalez-Ibeas D."/>
            <person name="Whalen J."/>
            <person name="Stevens K."/>
            <person name="Paul R."/>
            <person name="Butterfield T."/>
            <person name="Britton M."/>
            <person name="Reagan R."/>
            <person name="Chakraborty S."/>
            <person name="Walawage S.L."/>
            <person name="Vasquez-Gross H.A."/>
            <person name="Cardeno C."/>
            <person name="Famula R."/>
            <person name="Pratt K."/>
            <person name="Kuruganti S."/>
            <person name="Aradhya M.K."/>
            <person name="Leslie C.A."/>
            <person name="Dandekar A.M."/>
            <person name="Salzberg S.L."/>
            <person name="Wegrzyn J.L."/>
            <person name="Langley C.H."/>
            <person name="Neale D.B."/>
        </authorList>
    </citation>
    <scope>NUCLEOTIDE SEQUENCE</scope>
    <source>
        <tissue evidence="2">Leaves</tissue>
    </source>
</reference>
<gene>
    <name evidence="2" type="ORF">F2P56_008205</name>
</gene>
<organism evidence="2 3">
    <name type="scientific">Juglans regia</name>
    <name type="common">English walnut</name>
    <dbReference type="NCBI Taxonomy" id="51240"/>
    <lineage>
        <taxon>Eukaryota</taxon>
        <taxon>Viridiplantae</taxon>
        <taxon>Streptophyta</taxon>
        <taxon>Embryophyta</taxon>
        <taxon>Tracheophyta</taxon>
        <taxon>Spermatophyta</taxon>
        <taxon>Magnoliopsida</taxon>
        <taxon>eudicotyledons</taxon>
        <taxon>Gunneridae</taxon>
        <taxon>Pentapetalae</taxon>
        <taxon>rosids</taxon>
        <taxon>fabids</taxon>
        <taxon>Fagales</taxon>
        <taxon>Juglandaceae</taxon>
        <taxon>Juglans</taxon>
    </lineage>
</organism>
<dbReference type="Gramene" id="Jr04_00300_p1">
    <property type="protein sequence ID" value="cds.Jr04_00300_p1"/>
    <property type="gene ID" value="Jr04_00300"/>
</dbReference>
<sequence>MPMIDLDIIQHKLCVDLEARKIRQKRHSFNTEKCATIAEEVDCLLATGFIQEAHYPGWLSNVVLIKKVSGKWRMCMDFTNLNKAYPKDNFPLSRIDLIVDSTAGHQMLSFMDTYYGYNQIRLNPDVEEKTSFITDKGLYCYKAMSFGLKNTNATYQQLVSWMFKEQIDRNMEVYVDDLAVKIKTSAQHRADLWEAFAVLRRYQMKLNLAKCAFSVS</sequence>
<dbReference type="SUPFAM" id="SSF56672">
    <property type="entry name" value="DNA/RNA polymerases"/>
    <property type="match status" value="1"/>
</dbReference>